<keyword evidence="3" id="KW-1185">Reference proteome</keyword>
<name>A0ABN9SCG3_9DINO</name>
<dbReference type="EMBL" id="CAUYUJ010009724">
    <property type="protein sequence ID" value="CAK0827520.1"/>
    <property type="molecule type" value="Genomic_DNA"/>
</dbReference>
<feature type="compositionally biased region" description="Gly residues" evidence="1">
    <location>
        <begin position="46"/>
        <end position="57"/>
    </location>
</feature>
<dbReference type="Proteomes" id="UP001189429">
    <property type="component" value="Unassembled WGS sequence"/>
</dbReference>
<accession>A0ABN9SCG3</accession>
<feature type="compositionally biased region" description="Basic residues" evidence="1">
    <location>
        <begin position="83"/>
        <end position="95"/>
    </location>
</feature>
<feature type="region of interest" description="Disordered" evidence="1">
    <location>
        <begin position="81"/>
        <end position="131"/>
    </location>
</feature>
<evidence type="ECO:0000313" key="2">
    <source>
        <dbReference type="EMBL" id="CAK0827520.1"/>
    </source>
</evidence>
<gene>
    <name evidence="2" type="ORF">PCOR1329_LOCUS27033</name>
</gene>
<feature type="region of interest" description="Disordered" evidence="1">
    <location>
        <begin position="1"/>
        <end position="59"/>
    </location>
</feature>
<comment type="caution">
    <text evidence="2">The sequence shown here is derived from an EMBL/GenBank/DDBJ whole genome shotgun (WGS) entry which is preliminary data.</text>
</comment>
<feature type="non-terminal residue" evidence="2">
    <location>
        <position position="131"/>
    </location>
</feature>
<protein>
    <submittedName>
        <fullName evidence="2">Uncharacterized protein</fullName>
    </submittedName>
</protein>
<proteinExistence type="predicted"/>
<sequence>HLQHVLARPQPEVWGRGRHQGVQNAQRGGTESADTEVQPAGQCAPGPGGAVEPGEGGPAVACAAGHGEALQAVHADDRLLAGRFRHAGPGPRRRRDVPGHGDGVLQPEGLPQAPREQSTQVGPPRAGLRPL</sequence>
<evidence type="ECO:0000313" key="3">
    <source>
        <dbReference type="Proteomes" id="UP001189429"/>
    </source>
</evidence>
<organism evidence="2 3">
    <name type="scientific">Prorocentrum cordatum</name>
    <dbReference type="NCBI Taxonomy" id="2364126"/>
    <lineage>
        <taxon>Eukaryota</taxon>
        <taxon>Sar</taxon>
        <taxon>Alveolata</taxon>
        <taxon>Dinophyceae</taxon>
        <taxon>Prorocentrales</taxon>
        <taxon>Prorocentraceae</taxon>
        <taxon>Prorocentrum</taxon>
    </lineage>
</organism>
<feature type="non-terminal residue" evidence="2">
    <location>
        <position position="1"/>
    </location>
</feature>
<evidence type="ECO:0000256" key="1">
    <source>
        <dbReference type="SAM" id="MobiDB-lite"/>
    </source>
</evidence>
<reference evidence="2" key="1">
    <citation type="submission" date="2023-10" db="EMBL/GenBank/DDBJ databases">
        <authorList>
            <person name="Chen Y."/>
            <person name="Shah S."/>
            <person name="Dougan E. K."/>
            <person name="Thang M."/>
            <person name="Chan C."/>
        </authorList>
    </citation>
    <scope>NUCLEOTIDE SEQUENCE [LARGE SCALE GENOMIC DNA]</scope>
</reference>